<dbReference type="AlphaFoldDB" id="A0A1J1IVX6"/>
<protein>
    <submittedName>
        <fullName evidence="1">CLUMA_CG017356, isoform A</fullName>
    </submittedName>
</protein>
<reference evidence="1 2" key="1">
    <citation type="submission" date="2015-04" db="EMBL/GenBank/DDBJ databases">
        <authorList>
            <person name="Syromyatnikov M.Y."/>
            <person name="Popov V.N."/>
        </authorList>
    </citation>
    <scope>NUCLEOTIDE SEQUENCE [LARGE SCALE GENOMIC DNA]</scope>
</reference>
<proteinExistence type="predicted"/>
<name>A0A1J1IVX6_9DIPT</name>
<evidence type="ECO:0000313" key="2">
    <source>
        <dbReference type="Proteomes" id="UP000183832"/>
    </source>
</evidence>
<sequence>MNFITSNVRHKHNNMRFVSSNFPTLTILIFGSDNTSQIHAVCRRFFYFAKLIHFYVYTLKYCFRLMCLLTNYRVTLVLTIKLILPPFSSVNLRKQSKNLRNLY</sequence>
<evidence type="ECO:0000313" key="1">
    <source>
        <dbReference type="EMBL" id="CRL04256.1"/>
    </source>
</evidence>
<keyword evidence="2" id="KW-1185">Reference proteome</keyword>
<dbReference type="Proteomes" id="UP000183832">
    <property type="component" value="Unassembled WGS sequence"/>
</dbReference>
<dbReference type="EMBL" id="CVRI01000063">
    <property type="protein sequence ID" value="CRL04256.1"/>
    <property type="molecule type" value="Genomic_DNA"/>
</dbReference>
<gene>
    <name evidence="1" type="ORF">CLUMA_CG017356</name>
</gene>
<organism evidence="1 2">
    <name type="scientific">Clunio marinus</name>
    <dbReference type="NCBI Taxonomy" id="568069"/>
    <lineage>
        <taxon>Eukaryota</taxon>
        <taxon>Metazoa</taxon>
        <taxon>Ecdysozoa</taxon>
        <taxon>Arthropoda</taxon>
        <taxon>Hexapoda</taxon>
        <taxon>Insecta</taxon>
        <taxon>Pterygota</taxon>
        <taxon>Neoptera</taxon>
        <taxon>Endopterygota</taxon>
        <taxon>Diptera</taxon>
        <taxon>Nematocera</taxon>
        <taxon>Chironomoidea</taxon>
        <taxon>Chironomidae</taxon>
        <taxon>Clunio</taxon>
    </lineage>
</organism>
<accession>A0A1J1IVX6</accession>